<evidence type="ECO:0000256" key="10">
    <source>
        <dbReference type="ARBA" id="ARBA00022917"/>
    </source>
</evidence>
<comment type="cofactor">
    <cofactor evidence="13">
        <name>Zn(2+)</name>
        <dbReference type="ChEBI" id="CHEBI:29105"/>
    </cofactor>
    <text evidence="13">Binds 1 zinc ion per subunit.</text>
</comment>
<evidence type="ECO:0000256" key="13">
    <source>
        <dbReference type="HAMAP-Rule" id="MF_01228"/>
    </source>
</evidence>
<feature type="region of interest" description="Disordered" evidence="14">
    <location>
        <begin position="513"/>
        <end position="539"/>
    </location>
</feature>
<dbReference type="InterPro" id="IPR015413">
    <property type="entry name" value="Methionyl/Leucyl_tRNA_Synth"/>
</dbReference>
<evidence type="ECO:0000256" key="14">
    <source>
        <dbReference type="SAM" id="MobiDB-lite"/>
    </source>
</evidence>
<dbReference type="PROSITE" id="PS00178">
    <property type="entry name" value="AA_TRNA_LIGASE_I"/>
    <property type="match status" value="1"/>
</dbReference>
<dbReference type="GeneID" id="78507289"/>
<evidence type="ECO:0000256" key="1">
    <source>
        <dbReference type="ARBA" id="ARBA00003314"/>
    </source>
</evidence>
<dbReference type="SUPFAM" id="SSF50249">
    <property type="entry name" value="Nucleic acid-binding proteins"/>
    <property type="match status" value="1"/>
</dbReference>
<dbReference type="Pfam" id="PF19303">
    <property type="entry name" value="Anticodon_3"/>
    <property type="match status" value="1"/>
</dbReference>
<gene>
    <name evidence="13 16" type="primary">metG</name>
    <name evidence="16" type="ORF">SAMEA4364220_01287</name>
</gene>
<dbReference type="CDD" id="cd07957">
    <property type="entry name" value="Anticodon_Ia_Met"/>
    <property type="match status" value="1"/>
</dbReference>
<dbReference type="GO" id="GO:0005524">
    <property type="term" value="F:ATP binding"/>
    <property type="evidence" value="ECO:0007669"/>
    <property type="project" value="UniProtKB-UniRule"/>
</dbReference>
<comment type="subcellular location">
    <subcellularLocation>
        <location evidence="2 13">Cytoplasm</location>
    </subcellularLocation>
</comment>
<dbReference type="NCBIfam" id="TIGR00398">
    <property type="entry name" value="metG"/>
    <property type="match status" value="1"/>
</dbReference>
<keyword evidence="7 13" id="KW-0547">Nucleotide-binding</keyword>
<keyword evidence="4 13" id="KW-0963">Cytoplasm</keyword>
<evidence type="ECO:0000256" key="11">
    <source>
        <dbReference type="ARBA" id="ARBA00023146"/>
    </source>
</evidence>
<dbReference type="Gene3D" id="1.10.730.10">
    <property type="entry name" value="Isoleucyl-tRNA Synthetase, Domain 1"/>
    <property type="match status" value="1"/>
</dbReference>
<dbReference type="RefSeq" id="WP_027889823.1">
    <property type="nucleotide sequence ID" value="NZ_LT906446.1"/>
</dbReference>
<organism evidence="16 17">
    <name type="scientific">Megamonas hypermegale</name>
    <dbReference type="NCBI Taxonomy" id="158847"/>
    <lineage>
        <taxon>Bacteria</taxon>
        <taxon>Bacillati</taxon>
        <taxon>Bacillota</taxon>
        <taxon>Negativicutes</taxon>
        <taxon>Selenomonadales</taxon>
        <taxon>Selenomonadaceae</taxon>
        <taxon>Megamonas</taxon>
    </lineage>
</organism>
<keyword evidence="9 13" id="KW-0694">RNA-binding</keyword>
<dbReference type="InterPro" id="IPR009080">
    <property type="entry name" value="tRNAsynth_Ia_anticodon-bd"/>
</dbReference>
<keyword evidence="11 13" id="KW-0030">Aminoacyl-tRNA synthetase</keyword>
<accession>A0A239TS07</accession>
<dbReference type="Gene3D" id="3.40.50.620">
    <property type="entry name" value="HUPs"/>
    <property type="match status" value="1"/>
</dbReference>
<dbReference type="Pfam" id="PF09334">
    <property type="entry name" value="tRNA-synt_1g"/>
    <property type="match status" value="2"/>
</dbReference>
<evidence type="ECO:0000256" key="3">
    <source>
        <dbReference type="ARBA" id="ARBA00011738"/>
    </source>
</evidence>
<dbReference type="PANTHER" id="PTHR43326">
    <property type="entry name" value="METHIONYL-TRNA SYNTHETASE"/>
    <property type="match status" value="1"/>
</dbReference>
<evidence type="ECO:0000256" key="5">
    <source>
        <dbReference type="ARBA" id="ARBA00022555"/>
    </source>
</evidence>
<dbReference type="InterPro" id="IPR012340">
    <property type="entry name" value="NA-bd_OB-fold"/>
</dbReference>
<dbReference type="FunFam" id="2.40.50.140:FF:000042">
    <property type="entry name" value="Methionine--tRNA ligase"/>
    <property type="match status" value="1"/>
</dbReference>
<dbReference type="PANTHER" id="PTHR43326:SF1">
    <property type="entry name" value="METHIONINE--TRNA LIGASE, MITOCHONDRIAL"/>
    <property type="match status" value="1"/>
</dbReference>
<dbReference type="PRINTS" id="PR01041">
    <property type="entry name" value="TRNASYNTHMET"/>
</dbReference>
<dbReference type="InterPro" id="IPR014758">
    <property type="entry name" value="Met-tRNA_synth"/>
</dbReference>
<dbReference type="GO" id="GO:0004825">
    <property type="term" value="F:methionine-tRNA ligase activity"/>
    <property type="evidence" value="ECO:0007669"/>
    <property type="project" value="UniProtKB-UniRule"/>
</dbReference>
<dbReference type="FunFam" id="1.10.730.10:FF:000026">
    <property type="entry name" value="Methionine--tRNA ligase"/>
    <property type="match status" value="1"/>
</dbReference>
<keyword evidence="8 13" id="KW-0067">ATP-binding</keyword>
<evidence type="ECO:0000313" key="17">
    <source>
        <dbReference type="Proteomes" id="UP000215383"/>
    </source>
</evidence>
<feature type="compositionally biased region" description="Basic and acidic residues" evidence="14">
    <location>
        <begin position="516"/>
        <end position="539"/>
    </location>
</feature>
<feature type="binding site" evidence="13">
    <location>
        <position position="131"/>
    </location>
    <ligand>
        <name>Zn(2+)</name>
        <dbReference type="ChEBI" id="CHEBI:29105"/>
    </ligand>
</feature>
<evidence type="ECO:0000256" key="6">
    <source>
        <dbReference type="ARBA" id="ARBA00022598"/>
    </source>
</evidence>
<keyword evidence="17" id="KW-1185">Reference proteome</keyword>
<feature type="binding site" evidence="13">
    <location>
        <position position="128"/>
    </location>
    <ligand>
        <name>Zn(2+)</name>
        <dbReference type="ChEBI" id="CHEBI:29105"/>
    </ligand>
</feature>
<dbReference type="GO" id="GO:0005737">
    <property type="term" value="C:cytoplasm"/>
    <property type="evidence" value="ECO:0007669"/>
    <property type="project" value="UniProtKB-SubCell"/>
</dbReference>
<dbReference type="Gene3D" id="2.170.220.10">
    <property type="match status" value="1"/>
</dbReference>
<dbReference type="FunFam" id="2.170.220.10:FF:000002">
    <property type="entry name" value="Methionine--tRNA ligase"/>
    <property type="match status" value="1"/>
</dbReference>
<comment type="similarity">
    <text evidence="13">Belongs to the class-I aminoacyl-tRNA synthetase family. MetG type 2A subfamily.</text>
</comment>
<feature type="binding site" evidence="13">
    <location>
        <position position="148"/>
    </location>
    <ligand>
        <name>Zn(2+)</name>
        <dbReference type="ChEBI" id="CHEBI:29105"/>
    </ligand>
</feature>
<dbReference type="CDD" id="cd00814">
    <property type="entry name" value="MetRS_core"/>
    <property type="match status" value="1"/>
</dbReference>
<dbReference type="InterPro" id="IPR033911">
    <property type="entry name" value="MetRS_core"/>
</dbReference>
<evidence type="ECO:0000256" key="12">
    <source>
        <dbReference type="ARBA" id="ARBA00047364"/>
    </source>
</evidence>
<keyword evidence="13" id="KW-0862">Zinc</keyword>
<dbReference type="GO" id="GO:0000049">
    <property type="term" value="F:tRNA binding"/>
    <property type="evidence" value="ECO:0007669"/>
    <property type="project" value="UniProtKB-UniRule"/>
</dbReference>
<name>A0A239TS07_9FIRM</name>
<keyword evidence="13" id="KW-0479">Metal-binding</keyword>
<evidence type="ECO:0000256" key="2">
    <source>
        <dbReference type="ARBA" id="ARBA00004496"/>
    </source>
</evidence>
<dbReference type="InterPro" id="IPR023457">
    <property type="entry name" value="Met-tRNA_synth_2"/>
</dbReference>
<reference evidence="16 17" key="1">
    <citation type="submission" date="2017-06" db="EMBL/GenBank/DDBJ databases">
        <authorList>
            <consortium name="Pathogen Informatics"/>
        </authorList>
    </citation>
    <scope>NUCLEOTIDE SEQUENCE [LARGE SCALE GENOMIC DNA]</scope>
    <source>
        <strain evidence="16 17">NCTC10570</strain>
    </source>
</reference>
<dbReference type="SUPFAM" id="SSF47323">
    <property type="entry name" value="Anticodon-binding domain of a subclass of class I aminoacyl-tRNA synthetases"/>
    <property type="match status" value="1"/>
</dbReference>
<dbReference type="eggNOG" id="COG0143">
    <property type="taxonomic scope" value="Bacteria"/>
</dbReference>
<dbReference type="InterPro" id="IPR014729">
    <property type="entry name" value="Rossmann-like_a/b/a_fold"/>
</dbReference>
<dbReference type="EC" id="6.1.1.10" evidence="13"/>
<dbReference type="PROSITE" id="PS50886">
    <property type="entry name" value="TRBD"/>
    <property type="match status" value="1"/>
</dbReference>
<dbReference type="Gene3D" id="2.40.50.140">
    <property type="entry name" value="Nucleic acid-binding proteins"/>
    <property type="match status" value="1"/>
</dbReference>
<evidence type="ECO:0000313" key="16">
    <source>
        <dbReference type="EMBL" id="SNV00312.1"/>
    </source>
</evidence>
<dbReference type="InterPro" id="IPR002547">
    <property type="entry name" value="tRNA-bd_dom"/>
</dbReference>
<dbReference type="InterPro" id="IPR041872">
    <property type="entry name" value="Anticodon_Met"/>
</dbReference>
<feature type="short sequence motif" description="'KMSKS' region" evidence="13">
    <location>
        <begin position="296"/>
        <end position="300"/>
    </location>
</feature>
<feature type="domain" description="TRNA-binding" evidence="15">
    <location>
        <begin position="549"/>
        <end position="647"/>
    </location>
</feature>
<keyword evidence="6 13" id="KW-0436">Ligase</keyword>
<evidence type="ECO:0000256" key="7">
    <source>
        <dbReference type="ARBA" id="ARBA00022741"/>
    </source>
</evidence>
<feature type="short sequence motif" description="'HIGH' region" evidence="13">
    <location>
        <begin position="13"/>
        <end position="23"/>
    </location>
</feature>
<sequence>MAKQSFYITTPIYYPSAKLHIGHAYCTTIADSIARYKRLSDFDVFFLTGSDEHGQKIEQKAEEQGVTPIEYVDKIVAGFQNLWKRLNISNDDFIRTTQKRHEKVVQEVFRRIYEKGDIYKGEYKGLYCTPCESFWLERQLVDGKCPDCGREVKEVAEEAYFFKISKYADRLLQYIEEHPDFIQPVSRRNEMINFIKQGLDDLCISRTSFDWGIPVPIDSKHVIYVWFDALTNYLTPIGYLDDPEKFKKFWPADLHLVGKEIVRFHTIIWPIILMALDLPLPKKVYGHGWLVVDGDKMSKSKGNVIDPIGLIDEFGADAIRYFLLREINLGQDGNFSRDALIQRINSDLANDLGNLLHRTLSMINKYNGGIIEQPGEIRPVDQALIDDAMKTVADYKNYMDNMKLSDSIKLVWSFISRSNKYIDETTPWVLGKDESKKAELNRVLYDLAESLRIISVMIEPFMPTTAGKMWSQLNIAQDFADVRISDIETWGKTVVGTKINKPEQLFPRIEIEEEKPEQKVKEQPKKEAKAKKEKEAPAKEDGDMIAIDDFAKVDLRVAEIIAAEPVPKTEKLLKLQVSLGDEERTVVSGIAKFYKPEDLIGKHVILVANLKPAKLRGVMSQGMLLAASKGDQLQVVETSMPVGSKVK</sequence>
<dbReference type="NCBIfam" id="NF008900">
    <property type="entry name" value="PRK12267.1"/>
    <property type="match status" value="1"/>
</dbReference>
<comment type="subunit">
    <text evidence="3 13">Homodimer.</text>
</comment>
<dbReference type="Proteomes" id="UP000215383">
    <property type="component" value="Chromosome 1"/>
</dbReference>
<dbReference type="GO" id="GO:0006431">
    <property type="term" value="P:methionyl-tRNA aminoacylation"/>
    <property type="evidence" value="ECO:0007669"/>
    <property type="project" value="UniProtKB-UniRule"/>
</dbReference>
<evidence type="ECO:0000256" key="4">
    <source>
        <dbReference type="ARBA" id="ARBA00022490"/>
    </source>
</evidence>
<feature type="binding site" evidence="13">
    <location>
        <position position="145"/>
    </location>
    <ligand>
        <name>Zn(2+)</name>
        <dbReference type="ChEBI" id="CHEBI:29105"/>
    </ligand>
</feature>
<evidence type="ECO:0000259" key="15">
    <source>
        <dbReference type="PROSITE" id="PS50886"/>
    </source>
</evidence>
<dbReference type="GO" id="GO:0046872">
    <property type="term" value="F:metal ion binding"/>
    <property type="evidence" value="ECO:0007669"/>
    <property type="project" value="UniProtKB-KW"/>
</dbReference>
<evidence type="ECO:0000256" key="9">
    <source>
        <dbReference type="ARBA" id="ARBA00022884"/>
    </source>
</evidence>
<dbReference type="HAMAP" id="MF_01228">
    <property type="entry name" value="Met_tRNA_synth_type2"/>
    <property type="match status" value="1"/>
</dbReference>
<comment type="function">
    <text evidence="1 13">Is required not only for elongation of protein synthesis but also for the initiation of all mRNA translation through initiator tRNA(fMet) aminoacylation.</text>
</comment>
<dbReference type="InterPro" id="IPR001412">
    <property type="entry name" value="aa-tRNA-synth_I_CS"/>
</dbReference>
<dbReference type="AlphaFoldDB" id="A0A239TS07"/>
<dbReference type="NCBIfam" id="TIGR00399">
    <property type="entry name" value="metG_C_term"/>
    <property type="match status" value="1"/>
</dbReference>
<comment type="catalytic activity">
    <reaction evidence="12 13">
        <text>tRNA(Met) + L-methionine + ATP = L-methionyl-tRNA(Met) + AMP + diphosphate</text>
        <dbReference type="Rhea" id="RHEA:13481"/>
        <dbReference type="Rhea" id="RHEA-COMP:9667"/>
        <dbReference type="Rhea" id="RHEA-COMP:9698"/>
        <dbReference type="ChEBI" id="CHEBI:30616"/>
        <dbReference type="ChEBI" id="CHEBI:33019"/>
        <dbReference type="ChEBI" id="CHEBI:57844"/>
        <dbReference type="ChEBI" id="CHEBI:78442"/>
        <dbReference type="ChEBI" id="CHEBI:78530"/>
        <dbReference type="ChEBI" id="CHEBI:456215"/>
        <dbReference type="EC" id="6.1.1.10"/>
    </reaction>
</comment>
<dbReference type="SUPFAM" id="SSF52374">
    <property type="entry name" value="Nucleotidylyl transferase"/>
    <property type="match status" value="1"/>
</dbReference>
<keyword evidence="10 13" id="KW-0648">Protein biosynthesis</keyword>
<protein>
    <recommendedName>
        <fullName evidence="13">Methionine--tRNA ligase</fullName>
        <ecNumber evidence="13">6.1.1.10</ecNumber>
    </recommendedName>
    <alternativeName>
        <fullName evidence="13">Methionyl-tRNA synthetase</fullName>
        <shortName evidence="13">MetRS</shortName>
    </alternativeName>
</protein>
<dbReference type="InterPro" id="IPR004495">
    <property type="entry name" value="Met-tRNA-synth_bsu_C"/>
</dbReference>
<dbReference type="Pfam" id="PF01588">
    <property type="entry name" value="tRNA_bind"/>
    <property type="match status" value="1"/>
</dbReference>
<dbReference type="EMBL" id="LT906446">
    <property type="protein sequence ID" value="SNV00312.1"/>
    <property type="molecule type" value="Genomic_DNA"/>
</dbReference>
<comment type="caution">
    <text evidence="13">Lacks conserved residue(s) required for the propagation of feature annotation.</text>
</comment>
<dbReference type="CDD" id="cd02800">
    <property type="entry name" value="tRNA_bind_EcMetRS_like"/>
    <property type="match status" value="1"/>
</dbReference>
<evidence type="ECO:0000256" key="8">
    <source>
        <dbReference type="ARBA" id="ARBA00022840"/>
    </source>
</evidence>
<keyword evidence="5 13" id="KW-0820">tRNA-binding</keyword>
<proteinExistence type="inferred from homology"/>